<dbReference type="AlphaFoldDB" id="A0A4U3LRP6"/>
<dbReference type="Pfam" id="PF12730">
    <property type="entry name" value="ABC2_membrane_4"/>
    <property type="match status" value="1"/>
</dbReference>
<feature type="transmembrane region" description="Helical" evidence="1">
    <location>
        <begin position="233"/>
        <end position="253"/>
    </location>
</feature>
<keyword evidence="1" id="KW-0472">Membrane</keyword>
<dbReference type="OrthoDB" id="5244396at2"/>
<dbReference type="PANTHER" id="PTHR37305">
    <property type="entry name" value="INTEGRAL MEMBRANE PROTEIN-RELATED"/>
    <property type="match status" value="1"/>
</dbReference>
<keyword evidence="3" id="KW-1185">Reference proteome</keyword>
<dbReference type="RefSeq" id="WP_137251845.1">
    <property type="nucleotide sequence ID" value="NZ_SZQA01000076.1"/>
</dbReference>
<feature type="transmembrane region" description="Helical" evidence="1">
    <location>
        <begin position="180"/>
        <end position="201"/>
    </location>
</feature>
<dbReference type="Proteomes" id="UP000308705">
    <property type="component" value="Unassembled WGS sequence"/>
</dbReference>
<dbReference type="EMBL" id="SZQA01000076">
    <property type="protein sequence ID" value="TKK77296.1"/>
    <property type="molecule type" value="Genomic_DNA"/>
</dbReference>
<feature type="transmembrane region" description="Helical" evidence="1">
    <location>
        <begin position="149"/>
        <end position="173"/>
    </location>
</feature>
<gene>
    <name evidence="2" type="ORF">FDA94_37925</name>
</gene>
<accession>A0A4U3LRP6</accession>
<reference evidence="2 3" key="1">
    <citation type="submission" date="2019-04" db="EMBL/GenBank/DDBJ databases">
        <title>Herbidospora sp. NEAU-GS14.nov., a novel actinomycete isolated from soil.</title>
        <authorList>
            <person name="Han L."/>
        </authorList>
    </citation>
    <scope>NUCLEOTIDE SEQUENCE [LARGE SCALE GENOMIC DNA]</scope>
    <source>
        <strain evidence="2 3">NEAU-GS14</strain>
    </source>
</reference>
<comment type="caution">
    <text evidence="2">The sequence shown here is derived from an EMBL/GenBank/DDBJ whole genome shotgun (WGS) entry which is preliminary data.</text>
</comment>
<organism evidence="2 3">
    <name type="scientific">Herbidospora galbida</name>
    <dbReference type="NCBI Taxonomy" id="2575442"/>
    <lineage>
        <taxon>Bacteria</taxon>
        <taxon>Bacillati</taxon>
        <taxon>Actinomycetota</taxon>
        <taxon>Actinomycetes</taxon>
        <taxon>Streptosporangiales</taxon>
        <taxon>Streptosporangiaceae</taxon>
        <taxon>Herbidospora</taxon>
    </lineage>
</organism>
<evidence type="ECO:0000313" key="3">
    <source>
        <dbReference type="Proteomes" id="UP000308705"/>
    </source>
</evidence>
<name>A0A4U3LRP6_9ACTN</name>
<protein>
    <submittedName>
        <fullName evidence="2">ABC transporter permease</fullName>
    </submittedName>
</protein>
<proteinExistence type="predicted"/>
<evidence type="ECO:0000313" key="2">
    <source>
        <dbReference type="EMBL" id="TKK77296.1"/>
    </source>
</evidence>
<dbReference type="PANTHER" id="PTHR37305:SF1">
    <property type="entry name" value="MEMBRANE PROTEIN"/>
    <property type="match status" value="1"/>
</dbReference>
<keyword evidence="1" id="KW-1133">Transmembrane helix</keyword>
<feature type="transmembrane region" description="Helical" evidence="1">
    <location>
        <begin position="17"/>
        <end position="38"/>
    </location>
</feature>
<feature type="transmembrane region" description="Helical" evidence="1">
    <location>
        <begin position="58"/>
        <end position="81"/>
    </location>
</feature>
<evidence type="ECO:0000256" key="1">
    <source>
        <dbReference type="SAM" id="Phobius"/>
    </source>
</evidence>
<keyword evidence="1" id="KW-0812">Transmembrane</keyword>
<sequence>MTNLIRAELQKLFTTRLWWAMALVMFAFTAFGLAFLIAQAGVAPANGQPGLPALDDPAWLPLALSFSSGANIFTMILGIVLMTSEYRYQTITGTFLTTPKRGRVIAAKLGAGVLVGVFFAVISLLFTGIVAITAVLIGGGSIDLTSGRIPQLTLGVFATLVLYALFGIGLGALVRNQVAALIGGIVWAYVIESILGAFPALQTVGKWLPGGAAQALMNIDFDTGLGQPNLLPAWGGALVLVAYALLFALVANLTTTRRDIT</sequence>
<feature type="transmembrane region" description="Helical" evidence="1">
    <location>
        <begin position="109"/>
        <end position="137"/>
    </location>
</feature>